<gene>
    <name evidence="1" type="ORF">H9638_11695</name>
</gene>
<dbReference type="Proteomes" id="UP000652763">
    <property type="component" value="Unassembled WGS sequence"/>
</dbReference>
<sequence length="132" mass="13827">MAYSSDSPIRSIASVRPEHAPAPSGPLGGYDDWVDVEVHADPGLDVVALVIDGTQQLMWHQDTARVALALASAAGNPQWCALHSILLVPGGFNGPAGSSFFCLAATERAHRCPENTVPAEVPHSVPQPASRP</sequence>
<name>A0ABR8YKP3_9MICC</name>
<protein>
    <submittedName>
        <fullName evidence="1">Uncharacterized protein</fullName>
    </submittedName>
</protein>
<evidence type="ECO:0000313" key="1">
    <source>
        <dbReference type="EMBL" id="MBD8044469.1"/>
    </source>
</evidence>
<accession>A0ABR8YKP3</accession>
<dbReference type="EMBL" id="JACSQC010000005">
    <property type="protein sequence ID" value="MBD8044469.1"/>
    <property type="molecule type" value="Genomic_DNA"/>
</dbReference>
<proteinExistence type="predicted"/>
<evidence type="ECO:0000313" key="2">
    <source>
        <dbReference type="Proteomes" id="UP000652763"/>
    </source>
</evidence>
<comment type="caution">
    <text evidence="1">The sequence shown here is derived from an EMBL/GenBank/DDBJ whole genome shotgun (WGS) entry which is preliminary data.</text>
</comment>
<keyword evidence="2" id="KW-1185">Reference proteome</keyword>
<organism evidence="1 2">
    <name type="scientific">Arthrobacter pullicola</name>
    <dbReference type="NCBI Taxonomy" id="2762224"/>
    <lineage>
        <taxon>Bacteria</taxon>
        <taxon>Bacillati</taxon>
        <taxon>Actinomycetota</taxon>
        <taxon>Actinomycetes</taxon>
        <taxon>Micrococcales</taxon>
        <taxon>Micrococcaceae</taxon>
        <taxon>Arthrobacter</taxon>
    </lineage>
</organism>
<reference evidence="1 2" key="1">
    <citation type="submission" date="2020-08" db="EMBL/GenBank/DDBJ databases">
        <title>A Genomic Blueprint of the Chicken Gut Microbiome.</title>
        <authorList>
            <person name="Gilroy R."/>
            <person name="Ravi A."/>
            <person name="Getino M."/>
            <person name="Pursley I."/>
            <person name="Horton D.L."/>
            <person name="Alikhan N.-F."/>
            <person name="Baker D."/>
            <person name="Gharbi K."/>
            <person name="Hall N."/>
            <person name="Watson M."/>
            <person name="Adriaenssens E.M."/>
            <person name="Foster-Nyarko E."/>
            <person name="Jarju S."/>
            <person name="Secka A."/>
            <person name="Antonio M."/>
            <person name="Oren A."/>
            <person name="Chaudhuri R."/>
            <person name="La Ragione R.M."/>
            <person name="Hildebrand F."/>
            <person name="Pallen M.J."/>
        </authorList>
    </citation>
    <scope>NUCLEOTIDE SEQUENCE [LARGE SCALE GENOMIC DNA]</scope>
    <source>
        <strain evidence="1 2">Sa2BUA2</strain>
    </source>
</reference>
<dbReference type="RefSeq" id="WP_191747508.1">
    <property type="nucleotide sequence ID" value="NZ_JACSQC010000005.1"/>
</dbReference>